<sequence length="331" mass="36024">MTRQSSLASLPRPTSTHAPDPVSQPVPGPDSGPALGGPVLGEVVDVGVVVLTQGHRPDDLAAALAAVLGQQGVTCDVVVVGNGWEPTGLPAGVRGLALPVDDGIPAGRNAGVPHVSGDLLLFLDDDARPAGPDYLARAVALFAADPGLGLVHPRVDATYGEAPTRWVPRVRTGDPRRSSPAFVLWEGATVVRRDALLAAGGWPEVYRYAHEGIELVWRVWDAGFSVRYVGDLVALHPPIDPARHATYHRFNARHRVWLARRNLRWPFTWAYVATWTLVQLLRSVGSPEGRASLRPWTAGWWEGWRVDPGGRRPLRWRTVWRMTRLGRPPVV</sequence>
<protein>
    <submittedName>
        <fullName evidence="7">GT2 family glycosyltransferase</fullName>
    </submittedName>
</protein>
<feature type="region of interest" description="Disordered" evidence="5">
    <location>
        <begin position="1"/>
        <end position="37"/>
    </location>
</feature>
<gene>
    <name evidence="7" type="ORF">EDD33_1384</name>
</gene>
<dbReference type="EMBL" id="RKHO01000001">
    <property type="protein sequence ID" value="ROR90543.1"/>
    <property type="molecule type" value="Genomic_DNA"/>
</dbReference>
<evidence type="ECO:0000256" key="5">
    <source>
        <dbReference type="SAM" id="MobiDB-lite"/>
    </source>
</evidence>
<keyword evidence="8" id="KW-1185">Reference proteome</keyword>
<dbReference type="OrthoDB" id="5174363at2"/>
<evidence type="ECO:0000256" key="3">
    <source>
        <dbReference type="ARBA" id="ARBA00022676"/>
    </source>
</evidence>
<evidence type="ECO:0000256" key="1">
    <source>
        <dbReference type="ARBA" id="ARBA00004776"/>
    </source>
</evidence>
<evidence type="ECO:0000313" key="7">
    <source>
        <dbReference type="EMBL" id="ROR90543.1"/>
    </source>
</evidence>
<evidence type="ECO:0000313" key="8">
    <source>
        <dbReference type="Proteomes" id="UP000281738"/>
    </source>
</evidence>
<keyword evidence="3" id="KW-0328">Glycosyltransferase</keyword>
<keyword evidence="4 7" id="KW-0808">Transferase</keyword>
<evidence type="ECO:0000256" key="2">
    <source>
        <dbReference type="ARBA" id="ARBA00006739"/>
    </source>
</evidence>
<dbReference type="GO" id="GO:0016757">
    <property type="term" value="F:glycosyltransferase activity"/>
    <property type="evidence" value="ECO:0007669"/>
    <property type="project" value="UniProtKB-KW"/>
</dbReference>
<dbReference type="PANTHER" id="PTHR43179">
    <property type="entry name" value="RHAMNOSYLTRANSFERASE WBBL"/>
    <property type="match status" value="1"/>
</dbReference>
<organism evidence="7 8">
    <name type="scientific">Nocardioides aurantiacus</name>
    <dbReference type="NCBI Taxonomy" id="86796"/>
    <lineage>
        <taxon>Bacteria</taxon>
        <taxon>Bacillati</taxon>
        <taxon>Actinomycetota</taxon>
        <taxon>Actinomycetes</taxon>
        <taxon>Propionibacteriales</taxon>
        <taxon>Nocardioidaceae</taxon>
        <taxon>Nocardioides</taxon>
    </lineage>
</organism>
<reference evidence="7 8" key="1">
    <citation type="submission" date="2018-11" db="EMBL/GenBank/DDBJ databases">
        <title>Sequencing the genomes of 1000 actinobacteria strains.</title>
        <authorList>
            <person name="Klenk H.-P."/>
        </authorList>
    </citation>
    <scope>NUCLEOTIDE SEQUENCE [LARGE SCALE GENOMIC DNA]</scope>
    <source>
        <strain evidence="7 8">DSM 12652</strain>
    </source>
</reference>
<comment type="similarity">
    <text evidence="2">Belongs to the glycosyltransferase 2 family.</text>
</comment>
<evidence type="ECO:0000256" key="4">
    <source>
        <dbReference type="ARBA" id="ARBA00022679"/>
    </source>
</evidence>
<comment type="caution">
    <text evidence="7">The sequence shown here is derived from an EMBL/GenBank/DDBJ whole genome shotgun (WGS) entry which is preliminary data.</text>
</comment>
<dbReference type="AlphaFoldDB" id="A0A3N2CSM3"/>
<dbReference type="InterPro" id="IPR029044">
    <property type="entry name" value="Nucleotide-diphossugar_trans"/>
</dbReference>
<proteinExistence type="inferred from homology"/>
<evidence type="ECO:0000259" key="6">
    <source>
        <dbReference type="Pfam" id="PF00535"/>
    </source>
</evidence>
<dbReference type="RefSeq" id="WP_123389679.1">
    <property type="nucleotide sequence ID" value="NZ_RKHO01000001.1"/>
</dbReference>
<comment type="pathway">
    <text evidence="1">Cell wall biogenesis; cell wall polysaccharide biosynthesis.</text>
</comment>
<dbReference type="PANTHER" id="PTHR43179:SF12">
    <property type="entry name" value="GALACTOFURANOSYLTRANSFERASE GLFT2"/>
    <property type="match status" value="1"/>
</dbReference>
<name>A0A3N2CSM3_9ACTN</name>
<dbReference type="Proteomes" id="UP000281738">
    <property type="component" value="Unassembled WGS sequence"/>
</dbReference>
<feature type="domain" description="Glycosyltransferase 2-like" evidence="6">
    <location>
        <begin position="91"/>
        <end position="195"/>
    </location>
</feature>
<feature type="compositionally biased region" description="Polar residues" evidence="5">
    <location>
        <begin position="1"/>
        <end position="17"/>
    </location>
</feature>
<dbReference type="InterPro" id="IPR001173">
    <property type="entry name" value="Glyco_trans_2-like"/>
</dbReference>
<dbReference type="Gene3D" id="3.90.550.10">
    <property type="entry name" value="Spore Coat Polysaccharide Biosynthesis Protein SpsA, Chain A"/>
    <property type="match status" value="1"/>
</dbReference>
<dbReference type="Pfam" id="PF00535">
    <property type="entry name" value="Glycos_transf_2"/>
    <property type="match status" value="1"/>
</dbReference>
<accession>A0A3N2CSM3</accession>
<dbReference type="SUPFAM" id="SSF53448">
    <property type="entry name" value="Nucleotide-diphospho-sugar transferases"/>
    <property type="match status" value="1"/>
</dbReference>